<feature type="transmembrane region" description="Helical" evidence="2">
    <location>
        <begin position="226"/>
        <end position="246"/>
    </location>
</feature>
<keyword evidence="2" id="KW-1133">Transmembrane helix</keyword>
<accession>A0ABP8MLZ1</accession>
<dbReference type="PANTHER" id="PTHR13325:SF3">
    <property type="entry name" value="MEMBRANE-BOUND TRANSCRIPTION FACTOR SITE-2 PROTEASE"/>
    <property type="match status" value="1"/>
</dbReference>
<name>A0ABP8MLZ1_9BACT</name>
<feature type="transmembrane region" description="Helical" evidence="2">
    <location>
        <begin position="421"/>
        <end position="442"/>
    </location>
</feature>
<dbReference type="Gene3D" id="1.10.287.470">
    <property type="entry name" value="Helix hairpin bin"/>
    <property type="match status" value="1"/>
</dbReference>
<feature type="coiled-coil region" evidence="1">
    <location>
        <begin position="488"/>
        <end position="519"/>
    </location>
</feature>
<dbReference type="SUPFAM" id="SSF111369">
    <property type="entry name" value="HlyD-like secretion proteins"/>
    <property type="match status" value="1"/>
</dbReference>
<feature type="transmembrane region" description="Helical" evidence="2">
    <location>
        <begin position="356"/>
        <end position="376"/>
    </location>
</feature>
<dbReference type="Gene3D" id="2.40.50.100">
    <property type="match status" value="1"/>
</dbReference>
<evidence type="ECO:0000256" key="1">
    <source>
        <dbReference type="SAM" id="Coils"/>
    </source>
</evidence>
<reference evidence="4" key="1">
    <citation type="journal article" date="2019" name="Int. J. Syst. Evol. Microbiol.">
        <title>The Global Catalogue of Microorganisms (GCM) 10K type strain sequencing project: providing services to taxonomists for standard genome sequencing and annotation.</title>
        <authorList>
            <consortium name="The Broad Institute Genomics Platform"/>
            <consortium name="The Broad Institute Genome Sequencing Center for Infectious Disease"/>
            <person name="Wu L."/>
            <person name="Ma J."/>
        </authorList>
    </citation>
    <scope>NUCLEOTIDE SEQUENCE [LARGE SCALE GENOMIC DNA]</scope>
    <source>
        <strain evidence="4">JCM 17759</strain>
    </source>
</reference>
<evidence type="ECO:0000313" key="4">
    <source>
        <dbReference type="Proteomes" id="UP001500840"/>
    </source>
</evidence>
<dbReference type="PANTHER" id="PTHR13325">
    <property type="entry name" value="PROTEASE M50 MEMBRANE-BOUND TRANSCRIPTION FACTOR SITE 2 PROTEASE"/>
    <property type="match status" value="1"/>
</dbReference>
<gene>
    <name evidence="3" type="ORF">GCM10023156_18400</name>
</gene>
<sequence length="723" mass="80880">MSRRDPNTIDLTEQPIRLADDLRFWPIQQHGQTAYRIEIPSLHRFFHVGYEEYVFLSLLDGKTTVPQACGLAAATLGSQAPTTEQAQSIVYWLLENELGYVAEGDSPLQKGDAESRATDAGFSLSSLNPFWMKVPLLKSQRWIAAIAESLRAIFSPAAMVLGILLILGGGVCVAFQWDRFWTQSAQVWSRSNWIWLFSFWVALKIIHELAHAVACHRQGANAREVGVVFVLFAPLAYVDVTSCWRLNSKWARIAVSAAGMYVELVIASAAMIAWSLVDSPSLAFLLHRLIFAAGISTVLFNANALMRFDGYYILSDWLEIPNLYSASSQAVEQWFRRVLVGTPPPSSSLHGWRRHFVLVYGIAALLWRIAICTTLMLAASTMFSGAGIVLVASGIWMWFLRPAKRHAQNAAKLLQADFFSFCRAAVVGTGLVAGAVAVVGWIPIPTSSRAAAVVRYAPETRVRSRVDGFVRHVHVRDQDHVLRGDLLIEIENRELTNHRDRLQIEQQQIEIKIRQAIDKKETSERIVLQEHLKSIQQQHDQIAKQCEGLRITASRDGQVMTRGLEQSVGKFVRQGDLLITVALPKDKEVMAVVSQSQIEQARPAVGNDVLVRYDDHRHAKAYFEKLEPRATDRLGVASLSSLEGGPLSVQSPIAATNSDSDHDLRLLEPHFVGRIRLDEHAAKVLPAGLRVELELNRKTDPLLRRASDKITRLWHTLQQESLR</sequence>
<keyword evidence="2" id="KW-0472">Membrane</keyword>
<feature type="transmembrane region" description="Helical" evidence="2">
    <location>
        <begin position="382"/>
        <end position="400"/>
    </location>
</feature>
<comment type="caution">
    <text evidence="3">The sequence shown here is derived from an EMBL/GenBank/DDBJ whole genome shotgun (WGS) entry which is preliminary data.</text>
</comment>
<keyword evidence="2" id="KW-0812">Transmembrane</keyword>
<dbReference type="InterPro" id="IPR001193">
    <property type="entry name" value="MBTPS2"/>
</dbReference>
<proteinExistence type="predicted"/>
<feature type="transmembrane region" description="Helical" evidence="2">
    <location>
        <begin position="187"/>
        <end position="206"/>
    </location>
</feature>
<keyword evidence="4" id="KW-1185">Reference proteome</keyword>
<evidence type="ECO:0000313" key="3">
    <source>
        <dbReference type="EMBL" id="GAA4451159.1"/>
    </source>
</evidence>
<protein>
    <submittedName>
        <fullName evidence="3">Efflux RND transporter periplasmic adaptor subunit</fullName>
    </submittedName>
</protein>
<feature type="transmembrane region" description="Helical" evidence="2">
    <location>
        <begin position="153"/>
        <end position="175"/>
    </location>
</feature>
<dbReference type="RefSeq" id="WP_345321334.1">
    <property type="nucleotide sequence ID" value="NZ_BAABGA010000023.1"/>
</dbReference>
<feature type="transmembrane region" description="Helical" evidence="2">
    <location>
        <begin position="253"/>
        <end position="276"/>
    </location>
</feature>
<organism evidence="3 4">
    <name type="scientific">Novipirellula rosea</name>
    <dbReference type="NCBI Taxonomy" id="1031540"/>
    <lineage>
        <taxon>Bacteria</taxon>
        <taxon>Pseudomonadati</taxon>
        <taxon>Planctomycetota</taxon>
        <taxon>Planctomycetia</taxon>
        <taxon>Pirellulales</taxon>
        <taxon>Pirellulaceae</taxon>
        <taxon>Novipirellula</taxon>
    </lineage>
</organism>
<feature type="transmembrane region" description="Helical" evidence="2">
    <location>
        <begin position="282"/>
        <end position="302"/>
    </location>
</feature>
<evidence type="ECO:0000256" key="2">
    <source>
        <dbReference type="SAM" id="Phobius"/>
    </source>
</evidence>
<dbReference type="EMBL" id="BAABGA010000023">
    <property type="protein sequence ID" value="GAA4451159.1"/>
    <property type="molecule type" value="Genomic_DNA"/>
</dbReference>
<dbReference type="Proteomes" id="UP001500840">
    <property type="component" value="Unassembled WGS sequence"/>
</dbReference>
<keyword evidence="1" id="KW-0175">Coiled coil</keyword>